<feature type="region of interest" description="Disordered" evidence="1">
    <location>
        <begin position="540"/>
        <end position="569"/>
    </location>
</feature>
<dbReference type="AlphaFoldDB" id="A0A699J773"/>
<feature type="domain" description="Retroviral polymerase SH3-like" evidence="4">
    <location>
        <begin position="408"/>
        <end position="452"/>
    </location>
</feature>
<dbReference type="Pfam" id="PF25597">
    <property type="entry name" value="SH3_retrovirus"/>
    <property type="match status" value="1"/>
</dbReference>
<accession>A0A699J773</accession>
<dbReference type="InterPro" id="IPR057670">
    <property type="entry name" value="SH3_retrovirus"/>
</dbReference>
<dbReference type="Pfam" id="PF07727">
    <property type="entry name" value="RVT_2"/>
    <property type="match status" value="1"/>
</dbReference>
<evidence type="ECO:0000259" key="4">
    <source>
        <dbReference type="Pfam" id="PF25597"/>
    </source>
</evidence>
<reference evidence="5" key="1">
    <citation type="journal article" date="2019" name="Sci. Rep.">
        <title>Draft genome of Tanacetum cinerariifolium, the natural source of mosquito coil.</title>
        <authorList>
            <person name="Yamashiro T."/>
            <person name="Shiraishi A."/>
            <person name="Satake H."/>
            <person name="Nakayama K."/>
        </authorList>
    </citation>
    <scope>NUCLEOTIDE SEQUENCE</scope>
</reference>
<comment type="caution">
    <text evidence="5">The sequence shown here is derived from an EMBL/GenBank/DDBJ whole genome shotgun (WGS) entry which is preliminary data.</text>
</comment>
<evidence type="ECO:0000259" key="2">
    <source>
        <dbReference type="Pfam" id="PF07727"/>
    </source>
</evidence>
<organism evidence="5">
    <name type="scientific">Tanacetum cinerariifolium</name>
    <name type="common">Dalmatian daisy</name>
    <name type="synonym">Chrysanthemum cinerariifolium</name>
    <dbReference type="NCBI Taxonomy" id="118510"/>
    <lineage>
        <taxon>Eukaryota</taxon>
        <taxon>Viridiplantae</taxon>
        <taxon>Streptophyta</taxon>
        <taxon>Embryophyta</taxon>
        <taxon>Tracheophyta</taxon>
        <taxon>Spermatophyta</taxon>
        <taxon>Magnoliopsida</taxon>
        <taxon>eudicotyledons</taxon>
        <taxon>Gunneridae</taxon>
        <taxon>Pentapetalae</taxon>
        <taxon>asterids</taxon>
        <taxon>campanulids</taxon>
        <taxon>Asterales</taxon>
        <taxon>Asteraceae</taxon>
        <taxon>Asteroideae</taxon>
        <taxon>Anthemideae</taxon>
        <taxon>Anthemidinae</taxon>
        <taxon>Tanacetum</taxon>
    </lineage>
</organism>
<feature type="domain" description="Reverse transcriptase Ty1/copia-type" evidence="2">
    <location>
        <begin position="674"/>
        <end position="774"/>
    </location>
</feature>
<feature type="domain" description="Retrovirus-related Pol polyprotein from transposon TNT 1-94-like beta-barrel" evidence="3">
    <location>
        <begin position="269"/>
        <end position="343"/>
    </location>
</feature>
<dbReference type="Pfam" id="PF22936">
    <property type="entry name" value="Pol_BBD"/>
    <property type="match status" value="1"/>
</dbReference>
<evidence type="ECO:0000259" key="3">
    <source>
        <dbReference type="Pfam" id="PF22936"/>
    </source>
</evidence>
<evidence type="ECO:0000256" key="1">
    <source>
        <dbReference type="SAM" id="MobiDB-lite"/>
    </source>
</evidence>
<gene>
    <name evidence="5" type="ORF">Tci_589059</name>
</gene>
<evidence type="ECO:0000313" key="5">
    <source>
        <dbReference type="EMBL" id="GFA17087.1"/>
    </source>
</evidence>
<protein>
    <submittedName>
        <fullName evidence="5">Putative ribonuclease H-like domain-containing protein</fullName>
    </submittedName>
</protein>
<feature type="non-terminal residue" evidence="5">
    <location>
        <position position="1"/>
    </location>
</feature>
<dbReference type="InterPro" id="IPR054722">
    <property type="entry name" value="PolX-like_BBD"/>
</dbReference>
<name>A0A699J773_TANCI</name>
<proteinExistence type="predicted"/>
<sequence>SDCESWPSSSLYDRFQPSGGYHDIPPSYIGTFMPPKPDLVFNTALTVVETDHLAFIVHLSPTKPEQDLSHTTRPIAPIIEDWVFDSEDESETKALYQLRPLFQLLLLSQRVQSLLEVEKRSRKSFFVCKSVDHLIKDYDYLTKKMTQPTLRNYAHRGNHKQYAPMTHPNPQRHMIPITVLTQSKPVFNTVVGPVSAAQPKIIVTQPRYAHQVVTKSKSPIRRHITCSPSSKTNNSPPRVTAIKALVVSAAKGIQGRWGNQQHALKDNGVIDSGCSRNMTGNMSYLSDFEELNGGYVAFGGNPKGGKITGKGKIKTGKVDFDDVYFVKELKFNLFSVSQMCDKNNSVLFTDTECLVLSPDFKLPDESPVLLRIPRENNMYNNKVLETKPHNKTRPFVCHVTILNTLDPLGQFEGKVDEGFLVGYSISSKDFRVFNSRTRIVQVTLHVNFLENKPNVAGSGPIWLFDIDSLTRTMNYHPAHAGNQTNSSVGFQDKFDAEKAREEVDQQYVLFPVCSSGSTNPQNNEDEAAFERKEHDFDVKKPEFKVNVSPSSSAQSRKQDDKTKKEAKRKSHVESFIGYRDLNAEFVNCSNNSSNKVNVAGSIVPTVGQNFLNNTNTFSDAGPSNAVVSPTYRKSSFIDASQLLDDLHMPELEDITYSDEEDVVSAEANFNKLELLFENKKDARGIVIKNKARLVAQGHTQEDGIDYEEVFSLVARIEAIRLFLAYVSFMGFMVYQMDVKSAFLYGTIKEEVYVCQPPGFEDPDHPDKVYKVVKAC</sequence>
<dbReference type="EMBL" id="BKCJ010379943">
    <property type="protein sequence ID" value="GFA17087.1"/>
    <property type="molecule type" value="Genomic_DNA"/>
</dbReference>
<dbReference type="InterPro" id="IPR013103">
    <property type="entry name" value="RVT_2"/>
</dbReference>